<reference evidence="2" key="2">
    <citation type="journal article" date="2024" name="Plant">
        <title>Genomic evolution and insights into agronomic trait innovations of Sesamum species.</title>
        <authorList>
            <person name="Miao H."/>
            <person name="Wang L."/>
            <person name="Qu L."/>
            <person name="Liu H."/>
            <person name="Sun Y."/>
            <person name="Le M."/>
            <person name="Wang Q."/>
            <person name="Wei S."/>
            <person name="Zheng Y."/>
            <person name="Lin W."/>
            <person name="Duan Y."/>
            <person name="Cao H."/>
            <person name="Xiong S."/>
            <person name="Wang X."/>
            <person name="Wei L."/>
            <person name="Li C."/>
            <person name="Ma Q."/>
            <person name="Ju M."/>
            <person name="Zhao R."/>
            <person name="Li G."/>
            <person name="Mu C."/>
            <person name="Tian Q."/>
            <person name="Mei H."/>
            <person name="Zhang T."/>
            <person name="Gao T."/>
            <person name="Zhang H."/>
        </authorList>
    </citation>
    <scope>NUCLEOTIDE SEQUENCE</scope>
    <source>
        <strain evidence="2">K16</strain>
    </source>
</reference>
<dbReference type="PANTHER" id="PTHR33257">
    <property type="entry name" value="OS05G0165500 PROTEIN"/>
    <property type="match status" value="1"/>
</dbReference>
<evidence type="ECO:0000313" key="2">
    <source>
        <dbReference type="EMBL" id="KAK4385258.1"/>
    </source>
</evidence>
<protein>
    <submittedName>
        <fullName evidence="2">Uncharacterized protein</fullName>
    </submittedName>
</protein>
<proteinExistence type="predicted"/>
<dbReference type="PANTHER" id="PTHR33257:SF4">
    <property type="entry name" value="EXPRESSED PROTEIN"/>
    <property type="match status" value="1"/>
</dbReference>
<feature type="compositionally biased region" description="Pro residues" evidence="1">
    <location>
        <begin position="63"/>
        <end position="72"/>
    </location>
</feature>
<keyword evidence="3" id="KW-1185">Reference proteome</keyword>
<dbReference type="AlphaFoldDB" id="A0AAE1W212"/>
<feature type="region of interest" description="Disordered" evidence="1">
    <location>
        <begin position="47"/>
        <end position="87"/>
    </location>
</feature>
<dbReference type="Proteomes" id="UP001289374">
    <property type="component" value="Unassembled WGS sequence"/>
</dbReference>
<feature type="compositionally biased region" description="Low complexity" evidence="1">
    <location>
        <begin position="117"/>
        <end position="132"/>
    </location>
</feature>
<accession>A0AAE1W212</accession>
<evidence type="ECO:0000256" key="1">
    <source>
        <dbReference type="SAM" id="MobiDB-lite"/>
    </source>
</evidence>
<dbReference type="EMBL" id="JACGWL010000016">
    <property type="protein sequence ID" value="KAK4385258.1"/>
    <property type="molecule type" value="Genomic_DNA"/>
</dbReference>
<organism evidence="2 3">
    <name type="scientific">Sesamum angolense</name>
    <dbReference type="NCBI Taxonomy" id="2727404"/>
    <lineage>
        <taxon>Eukaryota</taxon>
        <taxon>Viridiplantae</taxon>
        <taxon>Streptophyta</taxon>
        <taxon>Embryophyta</taxon>
        <taxon>Tracheophyta</taxon>
        <taxon>Spermatophyta</taxon>
        <taxon>Magnoliopsida</taxon>
        <taxon>eudicotyledons</taxon>
        <taxon>Gunneridae</taxon>
        <taxon>Pentapetalae</taxon>
        <taxon>asterids</taxon>
        <taxon>lamiids</taxon>
        <taxon>Lamiales</taxon>
        <taxon>Pedaliaceae</taxon>
        <taxon>Sesamum</taxon>
    </lineage>
</organism>
<evidence type="ECO:0000313" key="3">
    <source>
        <dbReference type="Proteomes" id="UP001289374"/>
    </source>
</evidence>
<comment type="caution">
    <text evidence="2">The sequence shown here is derived from an EMBL/GenBank/DDBJ whole genome shotgun (WGS) entry which is preliminary data.</text>
</comment>
<name>A0AAE1W212_9LAMI</name>
<gene>
    <name evidence="2" type="ORF">Sango_2649800</name>
</gene>
<sequence length="222" mass="24586">MAKTGSENDKFNFSRLLSREKYSSSKQGEASFRVLYYGGAAGSVPFLWESQPGTPKHTFNDDPLPPLTPPPSYQSSPRPSPLQKKNSKNSRFFNSIFARAPSRKIKASRSFSPPPSSSSSSSFSSSSCSLPSTPVNARRGSIKARSRSTTAVYFGLDEDEIMTSRVKGLLLQYCALVLRKKEGLGVILTQSRVLRRSCRPLLVGRARTINVRESVWCWFCTS</sequence>
<reference evidence="2" key="1">
    <citation type="submission" date="2020-06" db="EMBL/GenBank/DDBJ databases">
        <authorList>
            <person name="Li T."/>
            <person name="Hu X."/>
            <person name="Zhang T."/>
            <person name="Song X."/>
            <person name="Zhang H."/>
            <person name="Dai N."/>
            <person name="Sheng W."/>
            <person name="Hou X."/>
            <person name="Wei L."/>
        </authorList>
    </citation>
    <scope>NUCLEOTIDE SEQUENCE</scope>
    <source>
        <strain evidence="2">K16</strain>
        <tissue evidence="2">Leaf</tissue>
    </source>
</reference>
<feature type="region of interest" description="Disordered" evidence="1">
    <location>
        <begin position="104"/>
        <end position="142"/>
    </location>
</feature>